<dbReference type="InterPro" id="IPR004593">
    <property type="entry name" value="SbcD"/>
</dbReference>
<evidence type="ECO:0000259" key="8">
    <source>
        <dbReference type="Pfam" id="PF00149"/>
    </source>
</evidence>
<dbReference type="SUPFAM" id="SSF56300">
    <property type="entry name" value="Metallo-dependent phosphatases"/>
    <property type="match status" value="1"/>
</dbReference>
<feature type="domain" description="Calcineurin-like phosphoesterase" evidence="8">
    <location>
        <begin position="1"/>
        <end position="220"/>
    </location>
</feature>
<feature type="domain" description="Nuclease SbcCD subunit D C-terminal" evidence="9">
    <location>
        <begin position="268"/>
        <end position="359"/>
    </location>
</feature>
<dbReference type="Gene3D" id="3.60.21.10">
    <property type="match status" value="1"/>
</dbReference>
<keyword evidence="4 7" id="KW-0540">Nuclease</keyword>
<evidence type="ECO:0000256" key="6">
    <source>
        <dbReference type="ARBA" id="ARBA00022839"/>
    </source>
</evidence>
<dbReference type="InterPro" id="IPR050535">
    <property type="entry name" value="DNA_Repair-Maintenance_Comp"/>
</dbReference>
<evidence type="ECO:0000259" key="9">
    <source>
        <dbReference type="Pfam" id="PF12320"/>
    </source>
</evidence>
<protein>
    <recommendedName>
        <fullName evidence="3 7">Nuclease SbcCD subunit D</fullName>
    </recommendedName>
</protein>
<dbReference type="InterPro" id="IPR026843">
    <property type="entry name" value="SbcD_C"/>
</dbReference>
<keyword evidence="6 7" id="KW-0269">Exonuclease</keyword>
<accession>A0A7X5HX36</accession>
<dbReference type="PANTHER" id="PTHR30337">
    <property type="entry name" value="COMPONENT OF ATP-DEPENDENT DSDNA EXONUCLEASE"/>
    <property type="match status" value="1"/>
</dbReference>
<comment type="similarity">
    <text evidence="1 7">Belongs to the SbcD family.</text>
</comment>
<dbReference type="NCBIfam" id="TIGR00619">
    <property type="entry name" value="sbcd"/>
    <property type="match status" value="1"/>
</dbReference>
<dbReference type="Pfam" id="PF12320">
    <property type="entry name" value="SbcD_C"/>
    <property type="match status" value="1"/>
</dbReference>
<keyword evidence="11" id="KW-1185">Reference proteome</keyword>
<evidence type="ECO:0000256" key="2">
    <source>
        <dbReference type="ARBA" id="ARBA00011322"/>
    </source>
</evidence>
<dbReference type="AlphaFoldDB" id="A0A7X5HX36"/>
<evidence type="ECO:0000256" key="7">
    <source>
        <dbReference type="RuleBase" id="RU363069"/>
    </source>
</evidence>
<dbReference type="PANTHER" id="PTHR30337:SF0">
    <property type="entry name" value="NUCLEASE SBCCD SUBUNIT D"/>
    <property type="match status" value="1"/>
</dbReference>
<name>A0A7X5HX36_9FIRM</name>
<reference evidence="10 11" key="1">
    <citation type="submission" date="2020-01" db="EMBL/GenBank/DDBJ databases">
        <title>Anaeroalcalibacter tamaniensis gen. nov., sp. nov., moderately halophilic strictly anaerobic fermenter bacterium from mud volcano of Taman peninsula.</title>
        <authorList>
            <person name="Frolova A."/>
            <person name="Merkel A.Y."/>
            <person name="Slobodkin A.I."/>
        </authorList>
    </citation>
    <scope>NUCLEOTIDE SEQUENCE [LARGE SCALE GENOMIC DNA]</scope>
    <source>
        <strain evidence="10 11">F-3ap</strain>
    </source>
</reference>
<dbReference type="GO" id="GO:0006310">
    <property type="term" value="P:DNA recombination"/>
    <property type="evidence" value="ECO:0007669"/>
    <property type="project" value="UniProtKB-KW"/>
</dbReference>
<gene>
    <name evidence="7" type="primary">sbcD</name>
    <name evidence="10" type="ORF">GXN74_10970</name>
</gene>
<dbReference type="CDD" id="cd00840">
    <property type="entry name" value="MPP_Mre11_N"/>
    <property type="match status" value="1"/>
</dbReference>
<evidence type="ECO:0000256" key="5">
    <source>
        <dbReference type="ARBA" id="ARBA00022801"/>
    </source>
</evidence>
<evidence type="ECO:0000256" key="3">
    <source>
        <dbReference type="ARBA" id="ARBA00013365"/>
    </source>
</evidence>
<dbReference type="GO" id="GO:0008408">
    <property type="term" value="F:3'-5' exonuclease activity"/>
    <property type="evidence" value="ECO:0007669"/>
    <property type="project" value="InterPro"/>
</dbReference>
<dbReference type="RefSeq" id="WP_162370986.1">
    <property type="nucleotide sequence ID" value="NZ_JAAEEH010000032.1"/>
</dbReference>
<evidence type="ECO:0000313" key="11">
    <source>
        <dbReference type="Proteomes" id="UP000461585"/>
    </source>
</evidence>
<dbReference type="GO" id="GO:0004519">
    <property type="term" value="F:endonuclease activity"/>
    <property type="evidence" value="ECO:0007669"/>
    <property type="project" value="UniProtKB-KW"/>
</dbReference>
<dbReference type="Proteomes" id="UP000461585">
    <property type="component" value="Unassembled WGS sequence"/>
</dbReference>
<comment type="function">
    <text evidence="7">SbcCD cleaves DNA hairpin structures. These structures can inhibit DNA replication and are intermediates in certain DNA recombination reactions. The complex acts as a 3'-&gt;5' double strand exonuclease that can open hairpins. It also has a 5' single-strand endonuclease activity.</text>
</comment>
<dbReference type="InterPro" id="IPR029052">
    <property type="entry name" value="Metallo-depent_PP-like"/>
</dbReference>
<dbReference type="GO" id="GO:0006260">
    <property type="term" value="P:DNA replication"/>
    <property type="evidence" value="ECO:0007669"/>
    <property type="project" value="UniProtKB-KW"/>
</dbReference>
<dbReference type="EMBL" id="JAAEEH010000032">
    <property type="protein sequence ID" value="NDL68263.1"/>
    <property type="molecule type" value="Genomic_DNA"/>
</dbReference>
<keyword evidence="5 7" id="KW-0378">Hydrolase</keyword>
<dbReference type="InterPro" id="IPR041796">
    <property type="entry name" value="Mre11_N"/>
</dbReference>
<keyword evidence="7" id="KW-0235">DNA replication</keyword>
<comment type="subunit">
    <text evidence="2 7">Heterodimer of SbcC and SbcD.</text>
</comment>
<dbReference type="Pfam" id="PF00149">
    <property type="entry name" value="Metallophos"/>
    <property type="match status" value="1"/>
</dbReference>
<keyword evidence="7" id="KW-0233">DNA recombination</keyword>
<proteinExistence type="inferred from homology"/>
<dbReference type="InterPro" id="IPR004843">
    <property type="entry name" value="Calcineurin-like_PHP"/>
</dbReference>
<evidence type="ECO:0000313" key="10">
    <source>
        <dbReference type="EMBL" id="NDL68263.1"/>
    </source>
</evidence>
<comment type="caution">
    <text evidence="10">The sequence shown here is derived from an EMBL/GenBank/DDBJ whole genome shotgun (WGS) entry which is preliminary data.</text>
</comment>
<keyword evidence="7" id="KW-0255">Endonuclease</keyword>
<evidence type="ECO:0000256" key="4">
    <source>
        <dbReference type="ARBA" id="ARBA00022722"/>
    </source>
</evidence>
<organism evidence="10 11">
    <name type="scientific">Anaerotalea alkaliphila</name>
    <dbReference type="NCBI Taxonomy" id="2662126"/>
    <lineage>
        <taxon>Bacteria</taxon>
        <taxon>Bacillati</taxon>
        <taxon>Bacillota</taxon>
        <taxon>Clostridia</taxon>
        <taxon>Eubacteriales</taxon>
        <taxon>Anaerotalea</taxon>
    </lineage>
</organism>
<evidence type="ECO:0000256" key="1">
    <source>
        <dbReference type="ARBA" id="ARBA00010555"/>
    </source>
</evidence>
<sequence>MKMIHTGDWHIGKLVHGMHMTRDQEQVLEQFTAHLREKRPDVVLLAGDIYDRTIPPVEAVELLDRVLTEIVLERKIPVIAISGNHDSGERLGFAGGILQRQGLHIHNRLEQVGKPVVLEDGHGPVHFYPIPYADPAEARVLYGDETIRTHDDVFRAVMERIRPRMDRNVRNVCIAHGFVGGLELAASESERPLSIGGTETVDRAHFDGFHYVALGHLHRPQKAGRDRIRYAGSLMKYSFSEAEQPKGMLEVELDGEGGVELESVVFPPPRDMRVIRGELANLVRKDVYEAQNCQDFIMAVLTDEGELHEPMATLRSVYPNILKLERGMRTQVGSGEMALVERDYAAKAPLDIFRQFYGQVEGEAMEAVQEELLKDVLRDVEKGGVL</sequence>